<dbReference type="GO" id="GO:0032259">
    <property type="term" value="P:methylation"/>
    <property type="evidence" value="ECO:0007669"/>
    <property type="project" value="UniProtKB-KW"/>
</dbReference>
<dbReference type="PATRIC" id="fig|1234595.3.peg.1119"/>
<dbReference type="SUPFAM" id="SSF46785">
    <property type="entry name" value="Winged helix' DNA-binding domain"/>
    <property type="match status" value="1"/>
</dbReference>
<organism evidence="2 3">
    <name type="scientific">Pacificimonas flava</name>
    <dbReference type="NCBI Taxonomy" id="1234595"/>
    <lineage>
        <taxon>Bacteria</taxon>
        <taxon>Pseudomonadati</taxon>
        <taxon>Pseudomonadota</taxon>
        <taxon>Alphaproteobacteria</taxon>
        <taxon>Sphingomonadales</taxon>
        <taxon>Sphingosinicellaceae</taxon>
        <taxon>Pacificimonas</taxon>
    </lineage>
</organism>
<dbReference type="Gene3D" id="1.10.10.10">
    <property type="entry name" value="Winged helix-like DNA-binding domain superfamily/Winged helix DNA-binding domain"/>
    <property type="match status" value="1"/>
</dbReference>
<keyword evidence="2" id="KW-0489">Methyltransferase</keyword>
<evidence type="ECO:0000313" key="3">
    <source>
        <dbReference type="Proteomes" id="UP000011717"/>
    </source>
</evidence>
<evidence type="ECO:0000259" key="1">
    <source>
        <dbReference type="PROSITE" id="PS50987"/>
    </source>
</evidence>
<dbReference type="RefSeq" id="WP_008600772.1">
    <property type="nucleotide sequence ID" value="NZ_AMRV01000003.1"/>
</dbReference>
<dbReference type="PANTHER" id="PTHR42912">
    <property type="entry name" value="METHYLTRANSFERASE"/>
    <property type="match status" value="1"/>
</dbReference>
<feature type="domain" description="HTH arsR-type" evidence="1">
    <location>
        <begin position="1"/>
        <end position="94"/>
    </location>
</feature>
<accession>M2TNA1</accession>
<dbReference type="Gene3D" id="3.40.50.150">
    <property type="entry name" value="Vaccinia Virus protein VP39"/>
    <property type="match status" value="1"/>
</dbReference>
<dbReference type="CDD" id="cd02440">
    <property type="entry name" value="AdoMet_MTases"/>
    <property type="match status" value="1"/>
</dbReference>
<name>M2TNA1_9SPHN</name>
<dbReference type="InterPro" id="IPR013216">
    <property type="entry name" value="Methyltransf_11"/>
</dbReference>
<dbReference type="InterPro" id="IPR029063">
    <property type="entry name" value="SAM-dependent_MTases_sf"/>
</dbReference>
<dbReference type="GO" id="GO:0003700">
    <property type="term" value="F:DNA-binding transcription factor activity"/>
    <property type="evidence" value="ECO:0007669"/>
    <property type="project" value="InterPro"/>
</dbReference>
<keyword evidence="3" id="KW-1185">Reference proteome</keyword>
<dbReference type="PRINTS" id="PR00778">
    <property type="entry name" value="HTHARSR"/>
</dbReference>
<dbReference type="Pfam" id="PF01022">
    <property type="entry name" value="HTH_5"/>
    <property type="match status" value="1"/>
</dbReference>
<dbReference type="PANTHER" id="PTHR42912:SF93">
    <property type="entry name" value="N6-ADENOSINE-METHYLTRANSFERASE TMT1A"/>
    <property type="match status" value="1"/>
</dbReference>
<reference evidence="2 3" key="1">
    <citation type="journal article" date="2013" name="Genome Announc.">
        <title>Draft Genome Sequence of Strain JLT2015T, Belonging to the Family Sphingomonadaceae of the Alphaproteobacteria.</title>
        <authorList>
            <person name="Tang K."/>
            <person name="Liu K."/>
            <person name="Li S."/>
            <person name="Jiao N."/>
        </authorList>
    </citation>
    <scope>NUCLEOTIDE SEQUENCE [LARGE SCALE GENOMIC DNA]</scope>
    <source>
        <strain evidence="2 3">JLT2015</strain>
    </source>
</reference>
<gene>
    <name evidence="2" type="ORF">C725_1117</name>
</gene>
<dbReference type="PROSITE" id="PS50987">
    <property type="entry name" value="HTH_ARSR_2"/>
    <property type="match status" value="1"/>
</dbReference>
<sequence length="319" mass="34672">MFRKMTPLADLFRALADPTRLRIAQLARNMELTVGELAQVLEQSQPRVSRHVRILAEAGLLERNKEGSWVFVRFAGGRQAEAVGALIDAEPPVEDLERLEAVRHARVSAAEAYFDAHAQDWDRLRQLHVADSEVEAAILGLLSQRPIGRLLDVGTGTGRMLELLGDAAAEAVGIDRSADMLRAARGKLEAAGLGACPVRQGDMLTLPADGQSIDTVVLHHVLHFAERPGEAIKEAARVLAPGGRLLIADFAPHTREELRREHAHVRLGFADEAVDGWMHAAGLTARPPVHFEGALTVTIWLGEKPGGVATPEDQKKDFA</sequence>
<dbReference type="InterPro" id="IPR036388">
    <property type="entry name" value="WH-like_DNA-bd_sf"/>
</dbReference>
<dbReference type="CDD" id="cd00090">
    <property type="entry name" value="HTH_ARSR"/>
    <property type="match status" value="1"/>
</dbReference>
<dbReference type="InterPro" id="IPR011991">
    <property type="entry name" value="ArsR-like_HTH"/>
</dbReference>
<dbReference type="EMBL" id="AMRV01000003">
    <property type="protein sequence ID" value="EMD83216.1"/>
    <property type="molecule type" value="Genomic_DNA"/>
</dbReference>
<dbReference type="Proteomes" id="UP000011717">
    <property type="component" value="Unassembled WGS sequence"/>
</dbReference>
<comment type="caution">
    <text evidence="2">The sequence shown here is derived from an EMBL/GenBank/DDBJ whole genome shotgun (WGS) entry which is preliminary data.</text>
</comment>
<dbReference type="NCBIfam" id="NF033788">
    <property type="entry name" value="HTH_metalloreg"/>
    <property type="match status" value="1"/>
</dbReference>
<evidence type="ECO:0000313" key="2">
    <source>
        <dbReference type="EMBL" id="EMD83216.1"/>
    </source>
</evidence>
<dbReference type="Pfam" id="PF08241">
    <property type="entry name" value="Methyltransf_11"/>
    <property type="match status" value="1"/>
</dbReference>
<dbReference type="AlphaFoldDB" id="M2TNA1"/>
<dbReference type="InterPro" id="IPR001845">
    <property type="entry name" value="HTH_ArsR_DNA-bd_dom"/>
</dbReference>
<keyword evidence="2" id="KW-0808">Transferase</keyword>
<dbReference type="SMART" id="SM00418">
    <property type="entry name" value="HTH_ARSR"/>
    <property type="match status" value="1"/>
</dbReference>
<dbReference type="InterPro" id="IPR050508">
    <property type="entry name" value="Methyltransf_Superfamily"/>
</dbReference>
<dbReference type="GO" id="GO:0008757">
    <property type="term" value="F:S-adenosylmethionine-dependent methyltransferase activity"/>
    <property type="evidence" value="ECO:0007669"/>
    <property type="project" value="InterPro"/>
</dbReference>
<dbReference type="InterPro" id="IPR036390">
    <property type="entry name" value="WH_DNA-bd_sf"/>
</dbReference>
<protein>
    <submittedName>
        <fullName evidence="2">Transcriptional regulator, ArsR family / Methyltransferase fusion</fullName>
    </submittedName>
</protein>
<dbReference type="SUPFAM" id="SSF53335">
    <property type="entry name" value="S-adenosyl-L-methionine-dependent methyltransferases"/>
    <property type="match status" value="1"/>
</dbReference>
<proteinExistence type="predicted"/>